<dbReference type="Proteomes" id="UP001311915">
    <property type="component" value="Unassembled WGS sequence"/>
</dbReference>
<keyword evidence="3" id="KW-1185">Reference proteome</keyword>
<reference evidence="2 3" key="1">
    <citation type="submission" date="2023-10" db="EMBL/GenBank/DDBJ databases">
        <title>Genome-Wide Identification Analysis in wild type Solanum Pinnatisectum Reveals Some Genes Defensing Phytophthora Infestans.</title>
        <authorList>
            <person name="Sun C."/>
        </authorList>
    </citation>
    <scope>NUCLEOTIDE SEQUENCE [LARGE SCALE GENOMIC DNA]</scope>
    <source>
        <strain evidence="2">LQN</strain>
        <tissue evidence="2">Leaf</tissue>
    </source>
</reference>
<feature type="region of interest" description="Disordered" evidence="1">
    <location>
        <begin position="122"/>
        <end position="208"/>
    </location>
</feature>
<evidence type="ECO:0008006" key="4">
    <source>
        <dbReference type="Google" id="ProtNLM"/>
    </source>
</evidence>
<comment type="caution">
    <text evidence="2">The sequence shown here is derived from an EMBL/GenBank/DDBJ whole genome shotgun (WGS) entry which is preliminary data.</text>
</comment>
<name>A0AAV9MQ81_9SOLN</name>
<dbReference type="EMBL" id="JAWPEI010000001">
    <property type="protein sequence ID" value="KAK4739159.1"/>
    <property type="molecule type" value="Genomic_DNA"/>
</dbReference>
<proteinExistence type="predicted"/>
<evidence type="ECO:0000256" key="1">
    <source>
        <dbReference type="SAM" id="MobiDB-lite"/>
    </source>
</evidence>
<dbReference type="AlphaFoldDB" id="A0AAV9MQ81"/>
<evidence type="ECO:0000313" key="3">
    <source>
        <dbReference type="Proteomes" id="UP001311915"/>
    </source>
</evidence>
<protein>
    <recommendedName>
        <fullName evidence="4">PB1 domain-containing protein</fullName>
    </recommendedName>
</protein>
<evidence type="ECO:0000313" key="2">
    <source>
        <dbReference type="EMBL" id="KAK4739159.1"/>
    </source>
</evidence>
<accession>A0AAV9MQ81</accession>
<organism evidence="2 3">
    <name type="scientific">Solanum pinnatisectum</name>
    <name type="common">tansyleaf nightshade</name>
    <dbReference type="NCBI Taxonomy" id="50273"/>
    <lineage>
        <taxon>Eukaryota</taxon>
        <taxon>Viridiplantae</taxon>
        <taxon>Streptophyta</taxon>
        <taxon>Embryophyta</taxon>
        <taxon>Tracheophyta</taxon>
        <taxon>Spermatophyta</taxon>
        <taxon>Magnoliopsida</taxon>
        <taxon>eudicotyledons</taxon>
        <taxon>Gunneridae</taxon>
        <taxon>Pentapetalae</taxon>
        <taxon>asterids</taxon>
        <taxon>lamiids</taxon>
        <taxon>Solanales</taxon>
        <taxon>Solanaceae</taxon>
        <taxon>Solanoideae</taxon>
        <taxon>Solaneae</taxon>
        <taxon>Solanum</taxon>
    </lineage>
</organism>
<sequence>MGTEDKMLLCFCHWGRKTKMLPDGSILYAGGITDRFIVKTSINYNDFVKTVFDRLGIDPSDKMLHFTVKFDRSELIRLRDQEGVDTLLQFNDDFTHVYVSSLEEEPYSIPPSGGAKKVQLNVVSDSGGDTTPAGDDENDLESSLEKARFQSKNGNGTGTGTTGPGQTETGHHRPEPYWNRDGPEPIIPEKNMHTRPGPVTDRTGNRVPTAIFKKKLLKLKN</sequence>
<gene>
    <name evidence="2" type="ORF">R3W88_002856</name>
</gene>